<dbReference type="PANTHER" id="PTHR24067">
    <property type="entry name" value="UBIQUITIN-CONJUGATING ENZYME E2"/>
    <property type="match status" value="1"/>
</dbReference>
<sequence>MVDKTLCFHSQMSRSTTQRSYLKDIQQLYRMIETSTNGQASIISVNEMSVLISLHPKSGYNAHADFTVKIKCSLSYPRESPEVTFNSPIFHPNIDNYSGCICLNLLDEWLSCYNLLDVVKSLLYLIENPNFETPNNSFGYMEKRNLLAKKTMRVLAGLPVDGQQFAPNRAWCEWAEAHGCLPIGEEEDDDDDDDAERRNESRAEASFVDAVQESDSKHGSIPNDLAPAYKKDDNEDFNYGAAVFDENVLSFANMRFFVDSENESQVSPSFEREYTLGYIETQRILIWHPGCSPNDKNPSVFYFCELVGHHSYQMEFEDLYNMLLTGDVLHSMQSHPESRQASSLCPWYVFLQPEHYSDKSSTTSVSDLAFFFSEKMLTRPILTNDFCPWSHVDGGGIWSILGGLFCERRRRRRRRNWTDSTSVETSVDGHDMAFLFNSSFEVEDRNTKKECTVDEEDAEKVRDEEEAVKEIAVYNATETLKQVDANEVEVKEGVEKLECCGEADSLLEDYRTGAVDCAEEVQSIIAEVQVEEVASHVQVNVPNEMQSSGSSGTYYGVEPDSYRWGDNGYITHEYFQCVKQINMNMQPQWQWFFRQTRWPFRFAPQQKVDVSVHENRIPPWRASVGRLLFDVCNFCERNRQMQNLILLDPMALSPLSPLLNLMRHSVEPKAHLIGVLWMTPIDALSPFYHVPIPREDVEGGEEVERPYPRPLYLRLLTLTAFLSNWLAWFSRIETYSSLGTSRVPPSAVSDPVAGCVLRPYTLGCGQSPLIDLWPLWLARRLLLLFFHLPRLFDRQISRHFFPFTDVDEI</sequence>
<proteinExistence type="predicted"/>
<dbReference type="SUPFAM" id="SSF54495">
    <property type="entry name" value="UBC-like"/>
    <property type="match status" value="1"/>
</dbReference>
<dbReference type="InterPro" id="IPR016135">
    <property type="entry name" value="UBQ-conjugating_enzyme/RWD"/>
</dbReference>
<evidence type="ECO:0000313" key="6">
    <source>
        <dbReference type="WBParaSite" id="MCU_007271-RD"/>
    </source>
</evidence>
<keyword evidence="1" id="KW-0808">Transferase</keyword>
<evidence type="ECO:0000256" key="1">
    <source>
        <dbReference type="ARBA" id="ARBA00022679"/>
    </source>
</evidence>
<feature type="domain" description="UBC core" evidence="5">
    <location>
        <begin position="13"/>
        <end position="165"/>
    </location>
</feature>
<evidence type="ECO:0000256" key="3">
    <source>
        <dbReference type="PROSITE-ProRule" id="PRU10133"/>
    </source>
</evidence>
<protein>
    <submittedName>
        <fullName evidence="6">UBIQUITIN_CONJUGAT_2 domain-containing protein</fullName>
    </submittedName>
</protein>
<dbReference type="InterPro" id="IPR023313">
    <property type="entry name" value="UBQ-conjugating_AS"/>
</dbReference>
<dbReference type="CDD" id="cd23794">
    <property type="entry name" value="UBCc_UBE2F_UBE2M"/>
    <property type="match status" value="1"/>
</dbReference>
<evidence type="ECO:0000259" key="5">
    <source>
        <dbReference type="PROSITE" id="PS50127"/>
    </source>
</evidence>
<dbReference type="AlphaFoldDB" id="A0A5K3FDG8"/>
<dbReference type="Pfam" id="PF00179">
    <property type="entry name" value="UQ_con"/>
    <property type="match status" value="1"/>
</dbReference>
<reference evidence="6" key="1">
    <citation type="submission" date="2019-11" db="UniProtKB">
        <authorList>
            <consortium name="WormBaseParasite"/>
        </authorList>
    </citation>
    <scope>IDENTIFICATION</scope>
</reference>
<evidence type="ECO:0000256" key="2">
    <source>
        <dbReference type="ARBA" id="ARBA00022786"/>
    </source>
</evidence>
<feature type="region of interest" description="Disordered" evidence="4">
    <location>
        <begin position="182"/>
        <end position="229"/>
    </location>
</feature>
<dbReference type="Gene3D" id="3.10.110.10">
    <property type="entry name" value="Ubiquitin Conjugating Enzyme"/>
    <property type="match status" value="1"/>
</dbReference>
<dbReference type="GO" id="GO:0016740">
    <property type="term" value="F:transferase activity"/>
    <property type="evidence" value="ECO:0007669"/>
    <property type="project" value="UniProtKB-KW"/>
</dbReference>
<dbReference type="PROSITE" id="PS50127">
    <property type="entry name" value="UBC_2"/>
    <property type="match status" value="1"/>
</dbReference>
<dbReference type="InterPro" id="IPR050113">
    <property type="entry name" value="Ub_conjugating_enzyme"/>
</dbReference>
<accession>A0A5K3FDG8</accession>
<dbReference type="SMART" id="SM00212">
    <property type="entry name" value="UBCc"/>
    <property type="match status" value="1"/>
</dbReference>
<dbReference type="InterPro" id="IPR000608">
    <property type="entry name" value="UBC"/>
</dbReference>
<feature type="compositionally biased region" description="Acidic residues" evidence="4">
    <location>
        <begin position="184"/>
        <end position="194"/>
    </location>
</feature>
<organism evidence="6">
    <name type="scientific">Mesocestoides corti</name>
    <name type="common">Flatworm</name>
    <dbReference type="NCBI Taxonomy" id="53468"/>
    <lineage>
        <taxon>Eukaryota</taxon>
        <taxon>Metazoa</taxon>
        <taxon>Spiralia</taxon>
        <taxon>Lophotrochozoa</taxon>
        <taxon>Platyhelminthes</taxon>
        <taxon>Cestoda</taxon>
        <taxon>Eucestoda</taxon>
        <taxon>Cyclophyllidea</taxon>
        <taxon>Mesocestoididae</taxon>
        <taxon>Mesocestoides</taxon>
    </lineage>
</organism>
<keyword evidence="2" id="KW-0833">Ubl conjugation pathway</keyword>
<evidence type="ECO:0000256" key="4">
    <source>
        <dbReference type="SAM" id="MobiDB-lite"/>
    </source>
</evidence>
<dbReference type="PROSITE" id="PS00183">
    <property type="entry name" value="UBC_1"/>
    <property type="match status" value="1"/>
</dbReference>
<dbReference type="WBParaSite" id="MCU_007271-RD">
    <property type="protein sequence ID" value="MCU_007271-RD"/>
    <property type="gene ID" value="MCU_007271"/>
</dbReference>
<feature type="active site" description="Glycyl thioester intermediate" evidence="3">
    <location>
        <position position="102"/>
    </location>
</feature>
<name>A0A5K3FDG8_MESCO</name>